<gene>
    <name evidence="1" type="ORF">I79_023224</name>
</gene>
<dbReference type="SUPFAM" id="SSF53067">
    <property type="entry name" value="Actin-like ATPase domain"/>
    <property type="match status" value="1"/>
</dbReference>
<protein>
    <submittedName>
        <fullName evidence="1">Alpha-centractin</fullName>
    </submittedName>
</protein>
<dbReference type="AlphaFoldDB" id="G3IHD5"/>
<dbReference type="Proteomes" id="UP000001075">
    <property type="component" value="Unassembled WGS sequence"/>
</dbReference>
<dbReference type="InterPro" id="IPR043129">
    <property type="entry name" value="ATPase_NBD"/>
</dbReference>
<dbReference type="STRING" id="10029.G3IHD5"/>
<dbReference type="EMBL" id="JH002754">
    <property type="protein sequence ID" value="EGW11107.1"/>
    <property type="molecule type" value="Genomic_DNA"/>
</dbReference>
<evidence type="ECO:0000313" key="1">
    <source>
        <dbReference type="EMBL" id="EGW11107.1"/>
    </source>
</evidence>
<proteinExistence type="predicted"/>
<organism evidence="1 2">
    <name type="scientific">Cricetulus griseus</name>
    <name type="common">Chinese hamster</name>
    <name type="synonym">Cricetulus barabensis griseus</name>
    <dbReference type="NCBI Taxonomy" id="10029"/>
    <lineage>
        <taxon>Eukaryota</taxon>
        <taxon>Metazoa</taxon>
        <taxon>Chordata</taxon>
        <taxon>Craniata</taxon>
        <taxon>Vertebrata</taxon>
        <taxon>Euteleostomi</taxon>
        <taxon>Mammalia</taxon>
        <taxon>Eutheria</taxon>
        <taxon>Euarchontoglires</taxon>
        <taxon>Glires</taxon>
        <taxon>Rodentia</taxon>
        <taxon>Myomorpha</taxon>
        <taxon>Muroidea</taxon>
        <taxon>Cricetidae</taxon>
        <taxon>Cricetinae</taxon>
        <taxon>Cricetulus</taxon>
    </lineage>
</organism>
<dbReference type="InParanoid" id="G3IHD5"/>
<evidence type="ECO:0000313" key="2">
    <source>
        <dbReference type="Proteomes" id="UP000001075"/>
    </source>
</evidence>
<dbReference type="Gene3D" id="3.90.640.10">
    <property type="entry name" value="Actin, Chain A, domain 4"/>
    <property type="match status" value="1"/>
</dbReference>
<name>G3IHD5_CRIGR</name>
<sequence>MMHSIMGIDIAARDVSGFLRLYLCKESYDFHSSSKFEIVKAIQERACYLSINPQKDETLEMEKGQYYLPDGSTMRSDLPGSGTLSCCSGQT</sequence>
<reference evidence="2" key="1">
    <citation type="journal article" date="2011" name="Nat. Biotechnol.">
        <title>The genomic sequence of the Chinese hamster ovary (CHO)-K1 cell line.</title>
        <authorList>
            <person name="Xu X."/>
            <person name="Nagarajan H."/>
            <person name="Lewis N.E."/>
            <person name="Pan S."/>
            <person name="Cai Z."/>
            <person name="Liu X."/>
            <person name="Chen W."/>
            <person name="Xie M."/>
            <person name="Wang W."/>
            <person name="Hammond S."/>
            <person name="Andersen M.R."/>
            <person name="Neff N."/>
            <person name="Passarelli B."/>
            <person name="Koh W."/>
            <person name="Fan H.C."/>
            <person name="Wang J."/>
            <person name="Gui Y."/>
            <person name="Lee K.H."/>
            <person name="Betenbaugh M.J."/>
            <person name="Quake S.R."/>
            <person name="Famili I."/>
            <person name="Palsson B.O."/>
            <person name="Wang J."/>
        </authorList>
    </citation>
    <scope>NUCLEOTIDE SEQUENCE [LARGE SCALE GENOMIC DNA]</scope>
    <source>
        <strain evidence="2">CHO K1 cell line</strain>
    </source>
</reference>
<accession>G3IHD5</accession>